<dbReference type="CDD" id="cd01949">
    <property type="entry name" value="GGDEF"/>
    <property type="match status" value="1"/>
</dbReference>
<dbReference type="PROSITE" id="PS50887">
    <property type="entry name" value="GGDEF"/>
    <property type="match status" value="1"/>
</dbReference>
<dbReference type="GO" id="GO:0052621">
    <property type="term" value="F:diguanylate cyclase activity"/>
    <property type="evidence" value="ECO:0007669"/>
    <property type="project" value="UniProtKB-EC"/>
</dbReference>
<evidence type="ECO:0000313" key="5">
    <source>
        <dbReference type="Proteomes" id="UP000477488"/>
    </source>
</evidence>
<dbReference type="PANTHER" id="PTHR45138:SF24">
    <property type="entry name" value="DIGUANYLATE CYCLASE DGCC-RELATED"/>
    <property type="match status" value="1"/>
</dbReference>
<comment type="caution">
    <text evidence="4">The sequence shown here is derived from an EMBL/GenBank/DDBJ whole genome shotgun (WGS) entry which is preliminary data.</text>
</comment>
<dbReference type="Pfam" id="PF00990">
    <property type="entry name" value="GGDEF"/>
    <property type="match status" value="1"/>
</dbReference>
<accession>A0A6L5XIT3</accession>
<dbReference type="EC" id="2.7.7.65" evidence="1"/>
<feature type="transmembrane region" description="Helical" evidence="2">
    <location>
        <begin position="280"/>
        <end position="300"/>
    </location>
</feature>
<keyword evidence="2" id="KW-0472">Membrane</keyword>
<evidence type="ECO:0000259" key="3">
    <source>
        <dbReference type="PROSITE" id="PS50887"/>
    </source>
</evidence>
<evidence type="ECO:0000256" key="2">
    <source>
        <dbReference type="SAM" id="Phobius"/>
    </source>
</evidence>
<dbReference type="InterPro" id="IPR043128">
    <property type="entry name" value="Rev_trsase/Diguanyl_cyclase"/>
</dbReference>
<dbReference type="InterPro" id="IPR050469">
    <property type="entry name" value="Diguanylate_Cyclase"/>
</dbReference>
<gene>
    <name evidence="4" type="ORF">FYJ44_03600</name>
</gene>
<dbReference type="PANTHER" id="PTHR45138">
    <property type="entry name" value="REGULATORY COMPONENTS OF SENSORY TRANSDUCTION SYSTEM"/>
    <property type="match status" value="1"/>
</dbReference>
<dbReference type="GO" id="GO:1902201">
    <property type="term" value="P:negative regulation of bacterial-type flagellum-dependent cell motility"/>
    <property type="evidence" value="ECO:0007669"/>
    <property type="project" value="TreeGrafter"/>
</dbReference>
<keyword evidence="5" id="KW-1185">Reference proteome</keyword>
<proteinExistence type="predicted"/>
<organism evidence="4 5">
    <name type="scientific">Desulfovibrio porci</name>
    <dbReference type="NCBI Taxonomy" id="2605782"/>
    <lineage>
        <taxon>Bacteria</taxon>
        <taxon>Pseudomonadati</taxon>
        <taxon>Thermodesulfobacteriota</taxon>
        <taxon>Desulfovibrionia</taxon>
        <taxon>Desulfovibrionales</taxon>
        <taxon>Desulfovibrionaceae</taxon>
        <taxon>Desulfovibrio</taxon>
    </lineage>
</organism>
<dbReference type="RefSeq" id="WP_154509219.1">
    <property type="nucleotide sequence ID" value="NZ_VUMH01000002.1"/>
</dbReference>
<dbReference type="InterPro" id="IPR029787">
    <property type="entry name" value="Nucleotide_cyclase"/>
</dbReference>
<protein>
    <recommendedName>
        <fullName evidence="1">diguanylate cyclase</fullName>
        <ecNumber evidence="1">2.7.7.65</ecNumber>
    </recommendedName>
</protein>
<dbReference type="InterPro" id="IPR000160">
    <property type="entry name" value="GGDEF_dom"/>
</dbReference>
<feature type="domain" description="GGDEF" evidence="3">
    <location>
        <begin position="395"/>
        <end position="532"/>
    </location>
</feature>
<keyword evidence="2" id="KW-1133">Transmembrane helix</keyword>
<reference evidence="4 5" key="1">
    <citation type="submission" date="2019-09" db="EMBL/GenBank/DDBJ databases">
        <title>In-depth cultivation of the pig gut microbiome towards novel bacterial diversity and tailored functional studies.</title>
        <authorList>
            <person name="Wylensek D."/>
            <person name="Hitch T.C.A."/>
            <person name="Clavel T."/>
        </authorList>
    </citation>
    <scope>NUCLEOTIDE SEQUENCE [LARGE SCALE GENOMIC DNA]</scope>
    <source>
        <strain evidence="4 5">PG-178-WT-4</strain>
    </source>
</reference>
<dbReference type="SMART" id="SM00267">
    <property type="entry name" value="GGDEF"/>
    <property type="match status" value="1"/>
</dbReference>
<dbReference type="Proteomes" id="UP000477488">
    <property type="component" value="Unassembled WGS sequence"/>
</dbReference>
<dbReference type="FunFam" id="3.30.70.270:FF:000001">
    <property type="entry name" value="Diguanylate cyclase domain protein"/>
    <property type="match status" value="1"/>
</dbReference>
<evidence type="ECO:0000313" key="4">
    <source>
        <dbReference type="EMBL" id="MSS27145.1"/>
    </source>
</evidence>
<dbReference type="AlphaFoldDB" id="A0A6L5XIT3"/>
<dbReference type="GO" id="GO:0043709">
    <property type="term" value="P:cell adhesion involved in single-species biofilm formation"/>
    <property type="evidence" value="ECO:0007669"/>
    <property type="project" value="TreeGrafter"/>
</dbReference>
<dbReference type="NCBIfam" id="TIGR00254">
    <property type="entry name" value="GGDEF"/>
    <property type="match status" value="1"/>
</dbReference>
<name>A0A6L5XIT3_9BACT</name>
<dbReference type="Gene3D" id="3.30.70.270">
    <property type="match status" value="1"/>
</dbReference>
<feature type="transmembrane region" description="Helical" evidence="2">
    <location>
        <begin position="20"/>
        <end position="45"/>
    </location>
</feature>
<dbReference type="EMBL" id="VUMH01000002">
    <property type="protein sequence ID" value="MSS27145.1"/>
    <property type="molecule type" value="Genomic_DNA"/>
</dbReference>
<evidence type="ECO:0000256" key="1">
    <source>
        <dbReference type="ARBA" id="ARBA00012528"/>
    </source>
</evidence>
<keyword evidence="2" id="KW-0812">Transmembrane</keyword>
<dbReference type="GO" id="GO:0005886">
    <property type="term" value="C:plasma membrane"/>
    <property type="evidence" value="ECO:0007669"/>
    <property type="project" value="TreeGrafter"/>
</dbReference>
<dbReference type="SUPFAM" id="SSF55073">
    <property type="entry name" value="Nucleotide cyclase"/>
    <property type="match status" value="1"/>
</dbReference>
<sequence>MDAERERPGGGRDIGRIGAYRFLALLMLPAVLLLGGAGLVVFLSLDSIRVITDSLEEEHLPGILNSQRTMDNINVLRSESAVVFMAEDPRQRRAALLKARALVAESVFEQSPQIRDAAKTVQDLILKLAAARKRSDDASDRLHLNELRLSSVLGGLKLALGDVQTLEPTHNSRHVTSAARETDKARYERARKSFEPVLELCRRTDLSFAQRETCSAFQRDLRVVGQAWNEKGEADLEARALWKELDVTLEDLNNAASNEEFQRAYAGMEGLRAEARSMRIGFYVSMGLLTAMLLGGVAVLHRHILSPISLAAHELRQIRFGSPARQLPPVRIHELQQLLDLVPSLRVYLTELAARSGALEQEKNRYESLSLVDALTGVANRRSFDARLAESARCASVGMLMIDVDLFKNYNDSLGHPAGDKCLADVARAMQTTLYRHNDALFRYGGEEFAVILEDATERQALAVAERIMSGIRSLRLPHPDSVVAPHVTVSIGVAVARREEGGSGADLVARADSALYQAKAGGRDRVCLYGAEGA</sequence>